<dbReference type="KEGG" id="gca:Galf_0907"/>
<accession>D9SEG3</accession>
<dbReference type="EMBL" id="CP002159">
    <property type="protein sequence ID" value="ADL54939.1"/>
    <property type="molecule type" value="Genomic_DNA"/>
</dbReference>
<evidence type="ECO:0000313" key="2">
    <source>
        <dbReference type="Proteomes" id="UP000001235"/>
    </source>
</evidence>
<proteinExistence type="predicted"/>
<organism evidence="1 2">
    <name type="scientific">Gallionella capsiferriformans (strain ES-2)</name>
    <name type="common">Gallionella ferruginea capsiferriformans (strain ES-2)</name>
    <dbReference type="NCBI Taxonomy" id="395494"/>
    <lineage>
        <taxon>Bacteria</taxon>
        <taxon>Pseudomonadati</taxon>
        <taxon>Pseudomonadota</taxon>
        <taxon>Betaproteobacteria</taxon>
        <taxon>Nitrosomonadales</taxon>
        <taxon>Gallionellaceae</taxon>
        <taxon>Gallionella</taxon>
    </lineage>
</organism>
<reference evidence="1 2" key="1">
    <citation type="submission" date="2010-08" db="EMBL/GenBank/DDBJ databases">
        <title>Complete sequence of Gallionella capsiferriformans ES-2.</title>
        <authorList>
            <consortium name="US DOE Joint Genome Institute"/>
            <person name="Lucas S."/>
            <person name="Copeland A."/>
            <person name="Lapidus A."/>
            <person name="Cheng J.-F."/>
            <person name="Bruce D."/>
            <person name="Goodwin L."/>
            <person name="Pitluck S."/>
            <person name="Chertkov O."/>
            <person name="Davenport K.W."/>
            <person name="Detter J.C."/>
            <person name="Han C."/>
            <person name="Tapia R."/>
            <person name="Land M."/>
            <person name="Hauser L."/>
            <person name="Chang Y.-J."/>
            <person name="Jeffries C."/>
            <person name="Kyrpides N."/>
            <person name="Ivanova N."/>
            <person name="Mikhailova N."/>
            <person name="Shelobolina E.S."/>
            <person name="Picardal F."/>
            <person name="Roden E."/>
            <person name="Emerson D."/>
            <person name="Woyke T."/>
        </authorList>
    </citation>
    <scope>NUCLEOTIDE SEQUENCE [LARGE SCALE GENOMIC DNA]</scope>
    <source>
        <strain evidence="1 2">ES-2</strain>
    </source>
</reference>
<dbReference type="Proteomes" id="UP000001235">
    <property type="component" value="Chromosome"/>
</dbReference>
<name>D9SEG3_GALCS</name>
<dbReference type="OrthoDB" id="2375382at2"/>
<protein>
    <submittedName>
        <fullName evidence="1">Uncharacterized protein</fullName>
    </submittedName>
</protein>
<sequence length="158" mass="18294">MDVMLASGIVVWSLLHYSNGLMNTIRQSNHSRGASNHLALILTEALAYLATRIGYFQYAHMPKNGSCLNLVELYILKNGQNFFARYKNTVNLRKSTRDGVFSPIFRYLTHTALQLTVATSKRCRRWNYFNAIKTKLLMQIVHENFLIIIKINHPAWYN</sequence>
<dbReference type="HOGENOM" id="CLU_1666870_0_0_4"/>
<dbReference type="AlphaFoldDB" id="D9SEG3"/>
<evidence type="ECO:0000313" key="1">
    <source>
        <dbReference type="EMBL" id="ADL54939.1"/>
    </source>
</evidence>
<keyword evidence="2" id="KW-1185">Reference proteome</keyword>
<gene>
    <name evidence="1" type="ordered locus">Galf_0907</name>
</gene>